<dbReference type="PANTHER" id="PTHR47245">
    <property type="entry name" value="PEPTIDYLPROLYL ISOMERASE"/>
    <property type="match status" value="1"/>
</dbReference>
<dbReference type="SUPFAM" id="SSF109998">
    <property type="entry name" value="Triger factor/SurA peptide-binding domain-like"/>
    <property type="match status" value="1"/>
</dbReference>
<feature type="domain" description="PpiC" evidence="8">
    <location>
        <begin position="109"/>
        <end position="222"/>
    </location>
</feature>
<accession>A0A377R335</accession>
<comment type="similarity">
    <text evidence="2">Belongs to the PpiC/parvulin rotamase family.</text>
</comment>
<organism evidence="9 10">
    <name type="scientific">Kingella potus</name>
    <dbReference type="NCBI Taxonomy" id="265175"/>
    <lineage>
        <taxon>Bacteria</taxon>
        <taxon>Pseudomonadati</taxon>
        <taxon>Pseudomonadota</taxon>
        <taxon>Betaproteobacteria</taxon>
        <taxon>Neisseriales</taxon>
        <taxon>Neisseriaceae</taxon>
        <taxon>Kingella</taxon>
    </lineage>
</organism>
<dbReference type="EC" id="5.2.1.8" evidence="3"/>
<dbReference type="InterPro" id="IPR050245">
    <property type="entry name" value="PrsA_foldase"/>
</dbReference>
<evidence type="ECO:0000256" key="4">
    <source>
        <dbReference type="ARBA" id="ARBA00022729"/>
    </source>
</evidence>
<dbReference type="EMBL" id="UGJJ01000002">
    <property type="protein sequence ID" value="STR02624.1"/>
    <property type="molecule type" value="Genomic_DNA"/>
</dbReference>
<evidence type="ECO:0000256" key="6">
    <source>
        <dbReference type="ARBA" id="ARBA00023235"/>
    </source>
</evidence>
<dbReference type="Pfam" id="PF13145">
    <property type="entry name" value="Rotamase_2"/>
    <property type="match status" value="1"/>
</dbReference>
<feature type="chain" id="PRO_5016928468" description="peptidylprolyl isomerase" evidence="7">
    <location>
        <begin position="21"/>
        <end position="248"/>
    </location>
</feature>
<keyword evidence="10" id="KW-1185">Reference proteome</keyword>
<dbReference type="SUPFAM" id="SSF54534">
    <property type="entry name" value="FKBP-like"/>
    <property type="match status" value="1"/>
</dbReference>
<protein>
    <recommendedName>
        <fullName evidence="3">peptidylprolyl isomerase</fullName>
        <ecNumber evidence="3">5.2.1.8</ecNumber>
    </recommendedName>
</protein>
<evidence type="ECO:0000256" key="1">
    <source>
        <dbReference type="ARBA" id="ARBA00000971"/>
    </source>
</evidence>
<dbReference type="GO" id="GO:0003755">
    <property type="term" value="F:peptidyl-prolyl cis-trans isomerase activity"/>
    <property type="evidence" value="ECO:0007669"/>
    <property type="project" value="UniProtKB-KW"/>
</dbReference>
<reference evidence="9 10" key="1">
    <citation type="submission" date="2018-06" db="EMBL/GenBank/DDBJ databases">
        <authorList>
            <consortium name="Pathogen Informatics"/>
            <person name="Doyle S."/>
        </authorList>
    </citation>
    <scope>NUCLEOTIDE SEQUENCE [LARGE SCALE GENOMIC DNA]</scope>
    <source>
        <strain evidence="9 10">NCTC13336</strain>
    </source>
</reference>
<evidence type="ECO:0000256" key="2">
    <source>
        <dbReference type="ARBA" id="ARBA00007656"/>
    </source>
</evidence>
<dbReference type="InterPro" id="IPR027304">
    <property type="entry name" value="Trigger_fact/SurA_dom_sf"/>
</dbReference>
<proteinExistence type="inferred from homology"/>
<keyword evidence="6 9" id="KW-0413">Isomerase</keyword>
<dbReference type="InterPro" id="IPR046357">
    <property type="entry name" value="PPIase_dom_sf"/>
</dbReference>
<dbReference type="AlphaFoldDB" id="A0A377R335"/>
<evidence type="ECO:0000313" key="9">
    <source>
        <dbReference type="EMBL" id="STR02624.1"/>
    </source>
</evidence>
<sequence length="248" mass="26894">MKHKTLLASMTLALTGLAIAAAPAIDKARVDAVLKQMAETAPPEAGEPPAELRADVEKRLAADDILKNEAVKLGLDKKPEIQAQWKNLEARFYADQYAEHLAASFTAGDEELKAAYAEQTRAVRLQQVGFASEAEALQAQQLLLKGLSFEELMKRYPNPAQEQLAGFVPLAQLPPELAAAAAPMQRGQISHKPVAFGGGYYLLKIAATGQAENAPSFEELKDQITTLIKQRKAREKIAELLKANGINL</sequence>
<name>A0A377R335_9NEIS</name>
<dbReference type="PANTHER" id="PTHR47245:SF1">
    <property type="entry name" value="FOLDASE PROTEIN PRSA"/>
    <property type="match status" value="1"/>
</dbReference>
<evidence type="ECO:0000313" key="10">
    <source>
        <dbReference type="Proteomes" id="UP000254293"/>
    </source>
</evidence>
<dbReference type="InterPro" id="IPR000297">
    <property type="entry name" value="PPIase_PpiC"/>
</dbReference>
<dbReference type="Proteomes" id="UP000254293">
    <property type="component" value="Unassembled WGS sequence"/>
</dbReference>
<evidence type="ECO:0000259" key="8">
    <source>
        <dbReference type="Pfam" id="PF13145"/>
    </source>
</evidence>
<keyword evidence="5" id="KW-0697">Rotamase</keyword>
<comment type="catalytic activity">
    <reaction evidence="1">
        <text>[protein]-peptidylproline (omega=180) = [protein]-peptidylproline (omega=0)</text>
        <dbReference type="Rhea" id="RHEA:16237"/>
        <dbReference type="Rhea" id="RHEA-COMP:10747"/>
        <dbReference type="Rhea" id="RHEA-COMP:10748"/>
        <dbReference type="ChEBI" id="CHEBI:83833"/>
        <dbReference type="ChEBI" id="CHEBI:83834"/>
        <dbReference type="EC" id="5.2.1.8"/>
    </reaction>
</comment>
<feature type="signal peptide" evidence="7">
    <location>
        <begin position="1"/>
        <end position="20"/>
    </location>
</feature>
<dbReference type="OrthoDB" id="8611511at2"/>
<evidence type="ECO:0000256" key="7">
    <source>
        <dbReference type="SAM" id="SignalP"/>
    </source>
</evidence>
<dbReference type="Gene3D" id="3.10.50.40">
    <property type="match status" value="1"/>
</dbReference>
<dbReference type="RefSeq" id="WP_115308528.1">
    <property type="nucleotide sequence ID" value="NZ_CP091516.1"/>
</dbReference>
<keyword evidence="4 7" id="KW-0732">Signal</keyword>
<gene>
    <name evidence="9" type="ORF">NCTC13336_01501</name>
</gene>
<evidence type="ECO:0000256" key="3">
    <source>
        <dbReference type="ARBA" id="ARBA00013194"/>
    </source>
</evidence>
<evidence type="ECO:0000256" key="5">
    <source>
        <dbReference type="ARBA" id="ARBA00023110"/>
    </source>
</evidence>